<keyword evidence="2" id="KW-1185">Reference proteome</keyword>
<evidence type="ECO:0000313" key="1">
    <source>
        <dbReference type="EMBL" id="MDR7296630.1"/>
    </source>
</evidence>
<sequence length="37" mass="4139">MLRQLPRSDEAFADEAVLGYALRMAEANRVASLAVRF</sequence>
<evidence type="ECO:0000313" key="2">
    <source>
        <dbReference type="Proteomes" id="UP001180536"/>
    </source>
</evidence>
<name>A0ABU1Z7M8_9BURK</name>
<proteinExistence type="predicted"/>
<protein>
    <submittedName>
        <fullName evidence="1">Uncharacterized protein</fullName>
    </submittedName>
</protein>
<organism evidence="1 2">
    <name type="scientific">Pelomonas aquatica</name>
    <dbReference type="NCBI Taxonomy" id="431058"/>
    <lineage>
        <taxon>Bacteria</taxon>
        <taxon>Pseudomonadati</taxon>
        <taxon>Pseudomonadota</taxon>
        <taxon>Betaproteobacteria</taxon>
        <taxon>Burkholderiales</taxon>
        <taxon>Sphaerotilaceae</taxon>
        <taxon>Roseateles</taxon>
    </lineage>
</organism>
<gene>
    <name evidence="1" type="ORF">J2X16_001977</name>
</gene>
<dbReference type="EMBL" id="JAVDXQ010000003">
    <property type="protein sequence ID" value="MDR7296630.1"/>
    <property type="molecule type" value="Genomic_DNA"/>
</dbReference>
<reference evidence="1 2" key="1">
    <citation type="submission" date="2023-07" db="EMBL/GenBank/DDBJ databases">
        <title>Sorghum-associated microbial communities from plants grown in Nebraska, USA.</title>
        <authorList>
            <person name="Schachtman D."/>
        </authorList>
    </citation>
    <scope>NUCLEOTIDE SEQUENCE [LARGE SCALE GENOMIC DNA]</scope>
    <source>
        <strain evidence="1 2">BE310</strain>
    </source>
</reference>
<comment type="caution">
    <text evidence="1">The sequence shown here is derived from an EMBL/GenBank/DDBJ whole genome shotgun (WGS) entry which is preliminary data.</text>
</comment>
<accession>A0ABU1Z7M8</accession>
<dbReference type="Proteomes" id="UP001180536">
    <property type="component" value="Unassembled WGS sequence"/>
</dbReference>